<dbReference type="CDD" id="cd08545">
    <property type="entry name" value="YcnI_like"/>
    <property type="match status" value="1"/>
</dbReference>
<dbReference type="OrthoDB" id="9810871at2"/>
<dbReference type="EMBL" id="BLAF01000016">
    <property type="protein sequence ID" value="GES20411.1"/>
    <property type="molecule type" value="Genomic_DNA"/>
</dbReference>
<dbReference type="Gene3D" id="2.60.40.2230">
    <property type="entry name" value="Uncharacterised protein YcnI-like PF07987, DUF1775"/>
    <property type="match status" value="1"/>
</dbReference>
<feature type="signal peptide" evidence="2">
    <location>
        <begin position="1"/>
        <end position="35"/>
    </location>
</feature>
<dbReference type="Proteomes" id="UP000377595">
    <property type="component" value="Unassembled WGS sequence"/>
</dbReference>
<organism evidence="4 5">
    <name type="scientific">Acrocarpospora pleiomorpha</name>
    <dbReference type="NCBI Taxonomy" id="90975"/>
    <lineage>
        <taxon>Bacteria</taxon>
        <taxon>Bacillati</taxon>
        <taxon>Actinomycetota</taxon>
        <taxon>Actinomycetes</taxon>
        <taxon>Streptosporangiales</taxon>
        <taxon>Streptosporangiaceae</taxon>
        <taxon>Acrocarpospora</taxon>
    </lineage>
</organism>
<evidence type="ECO:0000256" key="2">
    <source>
        <dbReference type="SAM" id="SignalP"/>
    </source>
</evidence>
<sequence>MSSALRNTLRAAGRTAAVGTAALGLVLLGAGAASAHVTVTPSTTAAGSYTVLTFSVPHGCDGSATTSVAISMPEEIIAVTPTVNQGWDVEKKMEKLDTPVDDGHGGQYTERVDQIVYTAKIPLPDALRDTFELSLKLPEKEGAKLVFPAVQKCEKGETPWTEVVADGAEEPEHPAPYIVLTAAEGAEHGAATPTPAETAMSVAPAIDPSRAAANSAASPSSGDPGVVGWAGLVLGAIGAATGVTALVRGRKTS</sequence>
<keyword evidence="1" id="KW-1133">Transmembrane helix</keyword>
<feature type="chain" id="PRO_5024306958" description="YncI copper-binding domain-containing protein" evidence="2">
    <location>
        <begin position="36"/>
        <end position="253"/>
    </location>
</feature>
<evidence type="ECO:0000313" key="4">
    <source>
        <dbReference type="EMBL" id="GES20411.1"/>
    </source>
</evidence>
<feature type="transmembrane region" description="Helical" evidence="1">
    <location>
        <begin position="226"/>
        <end position="247"/>
    </location>
</feature>
<name>A0A5M3XL84_9ACTN</name>
<keyword evidence="1" id="KW-0472">Membrane</keyword>
<reference evidence="4 5" key="1">
    <citation type="submission" date="2019-10" db="EMBL/GenBank/DDBJ databases">
        <title>Whole genome shotgun sequence of Acrocarpospora pleiomorpha NBRC 16267.</title>
        <authorList>
            <person name="Ichikawa N."/>
            <person name="Kimura A."/>
            <person name="Kitahashi Y."/>
            <person name="Komaki H."/>
            <person name="Oguchi A."/>
        </authorList>
    </citation>
    <scope>NUCLEOTIDE SEQUENCE [LARGE SCALE GENOMIC DNA]</scope>
    <source>
        <strain evidence="4 5">NBRC 16267</strain>
    </source>
</reference>
<keyword evidence="2" id="KW-0732">Signal</keyword>
<protein>
    <recommendedName>
        <fullName evidence="3">YncI copper-binding domain-containing protein</fullName>
    </recommendedName>
</protein>
<dbReference type="RefSeq" id="WP_155345448.1">
    <property type="nucleotide sequence ID" value="NZ_BAAAHM010000021.1"/>
</dbReference>
<dbReference type="AlphaFoldDB" id="A0A5M3XL84"/>
<keyword evidence="1" id="KW-0812">Transmembrane</keyword>
<accession>A0A5M3XL84</accession>
<comment type="caution">
    <text evidence="4">The sequence shown here is derived from an EMBL/GenBank/DDBJ whole genome shotgun (WGS) entry which is preliminary data.</text>
</comment>
<feature type="domain" description="YncI copper-binding" evidence="3">
    <location>
        <begin position="36"/>
        <end position="179"/>
    </location>
</feature>
<evidence type="ECO:0000313" key="5">
    <source>
        <dbReference type="Proteomes" id="UP000377595"/>
    </source>
</evidence>
<dbReference type="InterPro" id="IPR038507">
    <property type="entry name" value="YcnI-like_sf"/>
</dbReference>
<dbReference type="Pfam" id="PF07987">
    <property type="entry name" value="DUF1775"/>
    <property type="match status" value="1"/>
</dbReference>
<gene>
    <name evidence="4" type="ORF">Aple_033070</name>
</gene>
<keyword evidence="5" id="KW-1185">Reference proteome</keyword>
<proteinExistence type="predicted"/>
<dbReference type="InterPro" id="IPR012533">
    <property type="entry name" value="YcnI-copper_dom"/>
</dbReference>
<evidence type="ECO:0000259" key="3">
    <source>
        <dbReference type="Pfam" id="PF07987"/>
    </source>
</evidence>
<evidence type="ECO:0000256" key="1">
    <source>
        <dbReference type="SAM" id="Phobius"/>
    </source>
</evidence>